<comment type="caution">
    <text evidence="1">The sequence shown here is derived from an EMBL/GenBank/DDBJ whole genome shotgun (WGS) entry which is preliminary data.</text>
</comment>
<evidence type="ECO:0000313" key="2">
    <source>
        <dbReference type="Proteomes" id="UP000321118"/>
    </source>
</evidence>
<dbReference type="AlphaFoldDB" id="A0A510V3P2"/>
<sequence length="205" mass="22438">MSLRSFSISHLRVVRATRLCRRTPGTLPIGSSSPEPAWLVRHAVCVELISRDGARVALRPTGYQFSQGSASRGDWDANWLLVRGQVRTPTGRSWSFHDPCLTTWECVELLDWLTAASRGDILPSEAPAEGEGLLAFTEPNLAFSVAEISAGDLVIRVHLSLESAPSGPDQTWDLYECEVPLKVAGTELLGAAEQWRADISPYPAR</sequence>
<accession>A0A510V3P2</accession>
<dbReference type="InterPro" id="IPR056510">
    <property type="entry name" value="WapI"/>
</dbReference>
<dbReference type="Proteomes" id="UP000321118">
    <property type="component" value="Unassembled WGS sequence"/>
</dbReference>
<reference evidence="1 2" key="1">
    <citation type="submission" date="2019-07" db="EMBL/GenBank/DDBJ databases">
        <title>Whole genome shotgun sequence of Cellulomonas xylanilytica NBRC 101102.</title>
        <authorList>
            <person name="Hosoyama A."/>
            <person name="Uohara A."/>
            <person name="Ohji S."/>
            <person name="Ichikawa N."/>
        </authorList>
    </citation>
    <scope>NUCLEOTIDE SEQUENCE [LARGE SCALE GENOMIC DNA]</scope>
    <source>
        <strain evidence="1 2">NBRC 101102</strain>
    </source>
</reference>
<evidence type="ECO:0000313" key="1">
    <source>
        <dbReference type="EMBL" id="GEK20521.1"/>
    </source>
</evidence>
<keyword evidence="2" id="KW-1185">Reference proteome</keyword>
<proteinExistence type="predicted"/>
<protein>
    <submittedName>
        <fullName evidence="1">Uncharacterized protein</fullName>
    </submittedName>
</protein>
<dbReference type="EMBL" id="BJUB01000002">
    <property type="protein sequence ID" value="GEK20521.1"/>
    <property type="molecule type" value="Genomic_DNA"/>
</dbReference>
<dbReference type="Pfam" id="PF24716">
    <property type="entry name" value="WapI"/>
    <property type="match status" value="1"/>
</dbReference>
<name>A0A510V3P2_9CELL</name>
<gene>
    <name evidence="1" type="ORF">CXY01_10410</name>
</gene>
<organism evidence="1 2">
    <name type="scientific">Cellulomonas xylanilytica</name>
    <dbReference type="NCBI Taxonomy" id="233583"/>
    <lineage>
        <taxon>Bacteria</taxon>
        <taxon>Bacillati</taxon>
        <taxon>Actinomycetota</taxon>
        <taxon>Actinomycetes</taxon>
        <taxon>Micrococcales</taxon>
        <taxon>Cellulomonadaceae</taxon>
        <taxon>Cellulomonas</taxon>
    </lineage>
</organism>